<comment type="subcellular location">
    <subcellularLocation>
        <location evidence="1 14">Cell outer membrane</location>
        <topology evidence="1 14">Multi-pass membrane protein</topology>
    </subcellularLocation>
</comment>
<evidence type="ECO:0000256" key="4">
    <source>
        <dbReference type="ARBA" id="ARBA00022452"/>
    </source>
</evidence>
<dbReference type="PROSITE" id="PS52016">
    <property type="entry name" value="TONB_DEPENDENT_REC_3"/>
    <property type="match status" value="1"/>
</dbReference>
<evidence type="ECO:0000256" key="2">
    <source>
        <dbReference type="ARBA" id="ARBA00009810"/>
    </source>
</evidence>
<comment type="similarity">
    <text evidence="2 14 15">Belongs to the TonB-dependent receptor family.</text>
</comment>
<evidence type="ECO:0000259" key="16">
    <source>
        <dbReference type="Pfam" id="PF00593"/>
    </source>
</evidence>
<dbReference type="InterPro" id="IPR000531">
    <property type="entry name" value="Beta-barrel_TonB"/>
</dbReference>
<dbReference type="NCBIfam" id="TIGR01783">
    <property type="entry name" value="TonB-siderophor"/>
    <property type="match status" value="1"/>
</dbReference>
<dbReference type="RefSeq" id="WP_283346122.1">
    <property type="nucleotide sequence ID" value="NZ_JASHIF010000022.1"/>
</dbReference>
<feature type="domain" description="TonB-dependent receptor-like beta-barrel" evidence="16">
    <location>
        <begin position="302"/>
        <end position="794"/>
    </location>
</feature>
<keyword evidence="12 18" id="KW-0675">Receptor</keyword>
<dbReference type="InterPro" id="IPR037066">
    <property type="entry name" value="Plug_dom_sf"/>
</dbReference>
<gene>
    <name evidence="18" type="ORF">QM524_21245</name>
</gene>
<keyword evidence="9" id="KW-0406">Ion transport</keyword>
<keyword evidence="3 14" id="KW-0813">Transport</keyword>
<dbReference type="Proteomes" id="UP001236507">
    <property type="component" value="Unassembled WGS sequence"/>
</dbReference>
<evidence type="ECO:0000256" key="10">
    <source>
        <dbReference type="ARBA" id="ARBA00023077"/>
    </source>
</evidence>
<dbReference type="EMBL" id="JASHIF010000022">
    <property type="protein sequence ID" value="MDI9861760.1"/>
    <property type="molecule type" value="Genomic_DNA"/>
</dbReference>
<evidence type="ECO:0000259" key="17">
    <source>
        <dbReference type="Pfam" id="PF07715"/>
    </source>
</evidence>
<evidence type="ECO:0000256" key="8">
    <source>
        <dbReference type="ARBA" id="ARBA00023004"/>
    </source>
</evidence>
<keyword evidence="5" id="KW-0410">Iron transport</keyword>
<keyword evidence="7" id="KW-0732">Signal</keyword>
<keyword evidence="19" id="KW-1185">Reference proteome</keyword>
<keyword evidence="8" id="KW-0408">Iron</keyword>
<evidence type="ECO:0000256" key="6">
    <source>
        <dbReference type="ARBA" id="ARBA00022692"/>
    </source>
</evidence>
<dbReference type="Pfam" id="PF00593">
    <property type="entry name" value="TonB_dep_Rec_b-barrel"/>
    <property type="match status" value="1"/>
</dbReference>
<evidence type="ECO:0000256" key="9">
    <source>
        <dbReference type="ARBA" id="ARBA00023065"/>
    </source>
</evidence>
<keyword evidence="10 15" id="KW-0798">TonB box</keyword>
<evidence type="ECO:0000256" key="5">
    <source>
        <dbReference type="ARBA" id="ARBA00022496"/>
    </source>
</evidence>
<dbReference type="PANTHER" id="PTHR32552:SF68">
    <property type="entry name" value="FERRICHROME OUTER MEMBRANE TRANSPORTER_PHAGE RECEPTOR"/>
    <property type="match status" value="1"/>
</dbReference>
<dbReference type="SUPFAM" id="SSF56935">
    <property type="entry name" value="Porins"/>
    <property type="match status" value="1"/>
</dbReference>
<dbReference type="Gene3D" id="2.40.170.20">
    <property type="entry name" value="TonB-dependent receptor, beta-barrel domain"/>
    <property type="match status" value="1"/>
</dbReference>
<dbReference type="Gene3D" id="2.170.130.10">
    <property type="entry name" value="TonB-dependent receptor, plug domain"/>
    <property type="match status" value="1"/>
</dbReference>
<evidence type="ECO:0000256" key="3">
    <source>
        <dbReference type="ARBA" id="ARBA00022448"/>
    </source>
</evidence>
<feature type="domain" description="TonB-dependent receptor plug" evidence="17">
    <location>
        <begin position="127"/>
        <end position="222"/>
    </location>
</feature>
<evidence type="ECO:0000256" key="1">
    <source>
        <dbReference type="ARBA" id="ARBA00004571"/>
    </source>
</evidence>
<dbReference type="InterPro" id="IPR008969">
    <property type="entry name" value="CarboxyPept-like_regulatory"/>
</dbReference>
<dbReference type="Pfam" id="PF07715">
    <property type="entry name" value="Plug"/>
    <property type="match status" value="1"/>
</dbReference>
<name>A0ABT6YE19_9BACT</name>
<dbReference type="InterPro" id="IPR039426">
    <property type="entry name" value="TonB-dep_rcpt-like"/>
</dbReference>
<keyword evidence="4 14" id="KW-1134">Transmembrane beta strand</keyword>
<dbReference type="InterPro" id="IPR036942">
    <property type="entry name" value="Beta-barrel_TonB_sf"/>
</dbReference>
<sequence>MAVALLLSLTAFTQNLIKGKVIDENQQAIPHASIKLKSAKQTKSTITNNDGTFTIEQLDFSSAQISISSIGYKPLSQKIELNTSSTPLIFVLLNDNTELQAVEIVGRTQKDYNSEYSFSATKIAIKNKELPQAMSTVTKELIADRQAFQLADAVKIASGVIPSSFYNQYSIRGISQNEEGQIINGMRTRQYYFLQPLTTNIERVEVLKGPASVTFSSVDPGGSINMVTKKPLAQERHEVSLSAGSFSTVRGTFDFTGPLNESKTLLYRLNGAYQDAKSYRDLVNNNAVLISPSFTYLPSDKTAINAELIYSNLNGTLDRGQPIFGAVAGVTNLNSTPINTSLSASGDFFSSKDLILMGNLSHKFTKNLIFNASYMKQNWLEDLQEHRTTNAFATDITGAQVSSLVGMQFIQRKQSWSTDNINLYLNANFDVGKTSHKLLVGYDGQFWHKIKGGGQNAARGFLLKDGSVAGSFSVANAANYQTITYNGKTLPRPNVSYFDLNNPSYTVRNLNDYTLNVRTAIPSAMTTTEAIYIQEQIKLGKWSALLSLRNEWFEDITNYKAPNEASFKNTALIPRIGLTYEVNKAINVYGTYLKGYQPQSNTVTLMPSTGNYFWTAQSAAMFKPLESDLKEIGAKATILGGRFTVNTAIYEINQKNILMNANDPSNPDLLVQRGADRSRGFEVDIAGFILPNWQVNASYSYIDAVIVMDRDANLIGQRKENTPKNSANLWTRYNFDAQSSLTDLGIGFGVQYQGSKIPWFTRGFEVPAFTTFDAALYYTPSKSNVQVALNINNLFDSTYWLGAQNYTRLFPGAPRNLMLTMTYKF</sequence>
<evidence type="ECO:0000256" key="11">
    <source>
        <dbReference type="ARBA" id="ARBA00023136"/>
    </source>
</evidence>
<dbReference type="PANTHER" id="PTHR32552">
    <property type="entry name" value="FERRICHROME IRON RECEPTOR-RELATED"/>
    <property type="match status" value="1"/>
</dbReference>
<keyword evidence="6 14" id="KW-0812">Transmembrane</keyword>
<dbReference type="SUPFAM" id="SSF49464">
    <property type="entry name" value="Carboxypeptidase regulatory domain-like"/>
    <property type="match status" value="1"/>
</dbReference>
<evidence type="ECO:0000256" key="7">
    <source>
        <dbReference type="ARBA" id="ARBA00022729"/>
    </source>
</evidence>
<comment type="caution">
    <text evidence="18">The sequence shown here is derived from an EMBL/GenBank/DDBJ whole genome shotgun (WGS) entry which is preliminary data.</text>
</comment>
<proteinExistence type="inferred from homology"/>
<evidence type="ECO:0000256" key="13">
    <source>
        <dbReference type="ARBA" id="ARBA00023237"/>
    </source>
</evidence>
<evidence type="ECO:0000313" key="19">
    <source>
        <dbReference type="Proteomes" id="UP001236507"/>
    </source>
</evidence>
<evidence type="ECO:0000256" key="12">
    <source>
        <dbReference type="ARBA" id="ARBA00023170"/>
    </source>
</evidence>
<dbReference type="Gene3D" id="2.60.40.1120">
    <property type="entry name" value="Carboxypeptidase-like, regulatory domain"/>
    <property type="match status" value="1"/>
</dbReference>
<evidence type="ECO:0000313" key="18">
    <source>
        <dbReference type="EMBL" id="MDI9861760.1"/>
    </source>
</evidence>
<keyword evidence="11 14" id="KW-0472">Membrane</keyword>
<evidence type="ECO:0000256" key="15">
    <source>
        <dbReference type="RuleBase" id="RU003357"/>
    </source>
</evidence>
<accession>A0ABT6YE19</accession>
<dbReference type="InterPro" id="IPR012910">
    <property type="entry name" value="Plug_dom"/>
</dbReference>
<reference evidence="18 19" key="1">
    <citation type="submission" date="2023-05" db="EMBL/GenBank/DDBJ databases">
        <title>Novel species of genus Flectobacillus isolated from stream in China.</title>
        <authorList>
            <person name="Lu H."/>
        </authorList>
    </citation>
    <scope>NUCLEOTIDE SEQUENCE [LARGE SCALE GENOMIC DNA]</scope>
    <source>
        <strain evidence="18 19">KCTC 42575</strain>
    </source>
</reference>
<organism evidence="18 19">
    <name type="scientific">Flectobacillus roseus</name>
    <dbReference type="NCBI Taxonomy" id="502259"/>
    <lineage>
        <taxon>Bacteria</taxon>
        <taxon>Pseudomonadati</taxon>
        <taxon>Bacteroidota</taxon>
        <taxon>Cytophagia</taxon>
        <taxon>Cytophagales</taxon>
        <taxon>Flectobacillaceae</taxon>
        <taxon>Flectobacillus</taxon>
    </lineage>
</organism>
<dbReference type="Pfam" id="PF13715">
    <property type="entry name" value="CarbopepD_reg_2"/>
    <property type="match status" value="1"/>
</dbReference>
<dbReference type="InterPro" id="IPR010105">
    <property type="entry name" value="TonB_sidphr_rcpt"/>
</dbReference>
<dbReference type="CDD" id="cd01347">
    <property type="entry name" value="ligand_gated_channel"/>
    <property type="match status" value="1"/>
</dbReference>
<protein>
    <submittedName>
        <fullName evidence="18">TonB-dependent siderophore receptor</fullName>
    </submittedName>
</protein>
<keyword evidence="13 14" id="KW-0998">Cell outer membrane</keyword>
<evidence type="ECO:0000256" key="14">
    <source>
        <dbReference type="PROSITE-ProRule" id="PRU01360"/>
    </source>
</evidence>